<comment type="caution">
    <text evidence="3">The sequence shown here is derived from an EMBL/GenBank/DDBJ whole genome shotgun (WGS) entry which is preliminary data.</text>
</comment>
<dbReference type="FunFam" id="3.40.50.720:FF:000087">
    <property type="entry name" value="alpha-aminoadipic semialdehyde synthase, mitochondrial"/>
    <property type="match status" value="1"/>
</dbReference>
<evidence type="ECO:0000313" key="4">
    <source>
        <dbReference type="Proteomes" id="UP000023152"/>
    </source>
</evidence>
<name>X6NL26_RETFI</name>
<organism evidence="3 4">
    <name type="scientific">Reticulomyxa filosa</name>
    <dbReference type="NCBI Taxonomy" id="46433"/>
    <lineage>
        <taxon>Eukaryota</taxon>
        <taxon>Sar</taxon>
        <taxon>Rhizaria</taxon>
        <taxon>Retaria</taxon>
        <taxon>Foraminifera</taxon>
        <taxon>Monothalamids</taxon>
        <taxon>Reticulomyxidae</taxon>
        <taxon>Reticulomyxa</taxon>
    </lineage>
</organism>
<dbReference type="Gene3D" id="3.40.50.720">
    <property type="entry name" value="NAD(P)-binding Rossmann-like Domain"/>
    <property type="match status" value="1"/>
</dbReference>
<evidence type="ECO:0000256" key="1">
    <source>
        <dbReference type="ARBA" id="ARBA00023002"/>
    </source>
</evidence>
<accession>X6NL26</accession>
<dbReference type="PANTHER" id="PTHR11133">
    <property type="entry name" value="SACCHAROPINE DEHYDROGENASE"/>
    <property type="match status" value="1"/>
</dbReference>
<keyword evidence="1" id="KW-0560">Oxidoreductase</keyword>
<protein>
    <recommendedName>
        <fullName evidence="2">Alanine dehydrogenase/pyridine nucleotide transhydrogenase N-terminal domain-containing protein</fullName>
    </recommendedName>
</protein>
<proteinExistence type="predicted"/>
<dbReference type="GO" id="GO:0019878">
    <property type="term" value="P:lysine biosynthetic process via aminoadipic acid"/>
    <property type="evidence" value="ECO:0007669"/>
    <property type="project" value="TreeGrafter"/>
</dbReference>
<dbReference type="SUPFAM" id="SSF52283">
    <property type="entry name" value="Formate/glycerate dehydrogenase catalytic domain-like"/>
    <property type="match status" value="1"/>
</dbReference>
<dbReference type="SMART" id="SM01003">
    <property type="entry name" value="AlaDh_PNT_N"/>
    <property type="match status" value="1"/>
</dbReference>
<dbReference type="OrthoDB" id="10059875at2759"/>
<dbReference type="InterPro" id="IPR007886">
    <property type="entry name" value="AlaDH/PNT_N"/>
</dbReference>
<sequence length="463" mass="53214">MKPTNTLGILREVKSKWERRVAITPSQVQLLVSKGIRVLVQPCERRVFKDVEFKEAGAILTDDLSPANCIVGVKEFPAHKLIDDHSYMMFSHVIKAQPYNMPFLDTCLQKNIRLFDYECIRDPRNSKRLVAFGRFAGLAGMITGFRGLGEHLLAMGATTPFLYSASSYMYPSLKEAQQDLEYIAEMISKFGLPRKFGPFTFVFTGAGNVTQGALEIFKLLPHEFVKWEDLPALEKNFDNHKVYGCLLPTSALVEPLVKTGEPFSSKHYYQNPEQYRPVFHERIAPYTRILVNGMYWDHTFPRLLTCEQTAQVKVKYPNSLLSVFDITYDNYRCTFFYDDPLVNDISSNIGMLDKEKEERVKNLSHLLNKLVCCVVDGNGILVLGVDALPAELPREVRACFFLFYFILSLDSFQFRVLYPFLESLANSDGRLPFAEQTDFHWKFKTRALHVITNLQNHFNIFKP</sequence>
<dbReference type="InterPro" id="IPR051168">
    <property type="entry name" value="AASS"/>
</dbReference>
<evidence type="ECO:0000313" key="3">
    <source>
        <dbReference type="EMBL" id="ETO26985.1"/>
    </source>
</evidence>
<evidence type="ECO:0000259" key="2">
    <source>
        <dbReference type="SMART" id="SM01003"/>
    </source>
</evidence>
<dbReference type="CDD" id="cd12189">
    <property type="entry name" value="LKR_SDH_like"/>
    <property type="match status" value="1"/>
</dbReference>
<dbReference type="Pfam" id="PF05222">
    <property type="entry name" value="AlaDh_PNT_N"/>
    <property type="match status" value="1"/>
</dbReference>
<feature type="domain" description="Alanine dehydrogenase/pyridine nucleotide transhydrogenase N-terminal" evidence="2">
    <location>
        <begin position="8"/>
        <end position="139"/>
    </location>
</feature>
<dbReference type="PANTHER" id="PTHR11133:SF22">
    <property type="entry name" value="ALPHA-AMINOADIPIC SEMIALDEHYDE SYNTHASE, MITOCHONDRIAL"/>
    <property type="match status" value="1"/>
</dbReference>
<dbReference type="EMBL" id="ASPP01007530">
    <property type="protein sequence ID" value="ETO26985.1"/>
    <property type="molecule type" value="Genomic_DNA"/>
</dbReference>
<dbReference type="GO" id="GO:0005737">
    <property type="term" value="C:cytoplasm"/>
    <property type="evidence" value="ECO:0007669"/>
    <property type="project" value="TreeGrafter"/>
</dbReference>
<dbReference type="AlphaFoldDB" id="X6NL26"/>
<gene>
    <name evidence="3" type="ORF">RFI_10145</name>
</gene>
<dbReference type="Proteomes" id="UP000023152">
    <property type="component" value="Unassembled WGS sequence"/>
</dbReference>
<keyword evidence="4" id="KW-1185">Reference proteome</keyword>
<dbReference type="GO" id="GO:0004753">
    <property type="term" value="F:saccharopine dehydrogenase activity"/>
    <property type="evidence" value="ECO:0007669"/>
    <property type="project" value="TreeGrafter"/>
</dbReference>
<reference evidence="3 4" key="1">
    <citation type="journal article" date="2013" name="Curr. Biol.">
        <title>The Genome of the Foraminiferan Reticulomyxa filosa.</title>
        <authorList>
            <person name="Glockner G."/>
            <person name="Hulsmann N."/>
            <person name="Schleicher M."/>
            <person name="Noegel A.A."/>
            <person name="Eichinger L."/>
            <person name="Gallinger C."/>
            <person name="Pawlowski J."/>
            <person name="Sierra R."/>
            <person name="Euteneuer U."/>
            <person name="Pillet L."/>
            <person name="Moustafa A."/>
            <person name="Platzer M."/>
            <person name="Groth M."/>
            <person name="Szafranski K."/>
            <person name="Schliwa M."/>
        </authorList>
    </citation>
    <scope>NUCLEOTIDE SEQUENCE [LARGE SCALE GENOMIC DNA]</scope>
</reference>